<dbReference type="Proteomes" id="UP000479000">
    <property type="component" value="Unassembled WGS sequence"/>
</dbReference>
<evidence type="ECO:0000313" key="1">
    <source>
        <dbReference type="EMBL" id="CAB0015061.1"/>
    </source>
</evidence>
<evidence type="ECO:0000313" key="2">
    <source>
        <dbReference type="Proteomes" id="UP000479000"/>
    </source>
</evidence>
<proteinExistence type="predicted"/>
<keyword evidence="2" id="KW-1185">Reference proteome</keyword>
<dbReference type="EMBL" id="CADCXU010028451">
    <property type="protein sequence ID" value="CAB0015061.1"/>
    <property type="molecule type" value="Genomic_DNA"/>
</dbReference>
<accession>A0A6H5HBG9</accession>
<organism evidence="1 2">
    <name type="scientific">Nesidiocoris tenuis</name>
    <dbReference type="NCBI Taxonomy" id="355587"/>
    <lineage>
        <taxon>Eukaryota</taxon>
        <taxon>Metazoa</taxon>
        <taxon>Ecdysozoa</taxon>
        <taxon>Arthropoda</taxon>
        <taxon>Hexapoda</taxon>
        <taxon>Insecta</taxon>
        <taxon>Pterygota</taxon>
        <taxon>Neoptera</taxon>
        <taxon>Paraneoptera</taxon>
        <taxon>Hemiptera</taxon>
        <taxon>Heteroptera</taxon>
        <taxon>Panheteroptera</taxon>
        <taxon>Cimicomorpha</taxon>
        <taxon>Miridae</taxon>
        <taxon>Dicyphina</taxon>
        <taxon>Nesidiocoris</taxon>
    </lineage>
</organism>
<sequence>MWSRSSLFWTRSWCIRVCRNKTSLERENQNVTLPIEVSSAPSWAPLVLQESS</sequence>
<protein>
    <submittedName>
        <fullName evidence="1">Uncharacterized protein</fullName>
    </submittedName>
</protein>
<gene>
    <name evidence="1" type="ORF">NTEN_LOCUS19444</name>
</gene>
<dbReference type="AlphaFoldDB" id="A0A6H5HBG9"/>
<feature type="non-terminal residue" evidence="1">
    <location>
        <position position="52"/>
    </location>
</feature>
<name>A0A6H5HBG9_9HEMI</name>
<reference evidence="1 2" key="1">
    <citation type="submission" date="2020-02" db="EMBL/GenBank/DDBJ databases">
        <authorList>
            <person name="Ferguson B K."/>
        </authorList>
    </citation>
    <scope>NUCLEOTIDE SEQUENCE [LARGE SCALE GENOMIC DNA]</scope>
</reference>